<dbReference type="InterPro" id="IPR020449">
    <property type="entry name" value="Tscrpt_reg_AraC-type_HTH"/>
</dbReference>
<keyword evidence="3" id="KW-0804">Transcription</keyword>
<dbReference type="InterPro" id="IPR050204">
    <property type="entry name" value="AraC_XylS_family_regulators"/>
</dbReference>
<evidence type="ECO:0000313" key="5">
    <source>
        <dbReference type="EMBL" id="GGM39973.1"/>
    </source>
</evidence>
<evidence type="ECO:0000256" key="3">
    <source>
        <dbReference type="ARBA" id="ARBA00023163"/>
    </source>
</evidence>
<keyword evidence="6" id="KW-1185">Reference proteome</keyword>
<accession>A0A8H9L5S6</accession>
<dbReference type="SMART" id="SM00342">
    <property type="entry name" value="HTH_ARAC"/>
    <property type="match status" value="1"/>
</dbReference>
<dbReference type="Pfam" id="PF12852">
    <property type="entry name" value="Cupin_6"/>
    <property type="match status" value="1"/>
</dbReference>
<reference evidence="5" key="1">
    <citation type="journal article" date="2014" name="Int. J. Syst. Evol. Microbiol.">
        <title>Complete genome sequence of Corynebacterium casei LMG S-19264T (=DSM 44701T), isolated from a smear-ripened cheese.</title>
        <authorList>
            <consortium name="US DOE Joint Genome Institute (JGI-PGF)"/>
            <person name="Walter F."/>
            <person name="Albersmeier A."/>
            <person name="Kalinowski J."/>
            <person name="Ruckert C."/>
        </authorList>
    </citation>
    <scope>NUCLEOTIDE SEQUENCE</scope>
    <source>
        <strain evidence="5">JCM 3051</strain>
    </source>
</reference>
<dbReference type="PANTHER" id="PTHR46796">
    <property type="entry name" value="HTH-TYPE TRANSCRIPTIONAL ACTIVATOR RHAS-RELATED"/>
    <property type="match status" value="1"/>
</dbReference>
<dbReference type="PRINTS" id="PR00032">
    <property type="entry name" value="HTHARAC"/>
</dbReference>
<comment type="caution">
    <text evidence="5">The sequence shown here is derived from an EMBL/GenBank/DDBJ whole genome shotgun (WGS) entry which is preliminary data.</text>
</comment>
<dbReference type="InterPro" id="IPR009057">
    <property type="entry name" value="Homeodomain-like_sf"/>
</dbReference>
<evidence type="ECO:0000259" key="4">
    <source>
        <dbReference type="PROSITE" id="PS01124"/>
    </source>
</evidence>
<dbReference type="EMBL" id="BMPT01000021">
    <property type="protein sequence ID" value="GGM39973.1"/>
    <property type="molecule type" value="Genomic_DNA"/>
</dbReference>
<evidence type="ECO:0000313" key="6">
    <source>
        <dbReference type="Proteomes" id="UP000655589"/>
    </source>
</evidence>
<dbReference type="InterPro" id="IPR032783">
    <property type="entry name" value="AraC_lig"/>
</dbReference>
<organism evidence="5 6">
    <name type="scientific">Promicromonospora citrea</name>
    <dbReference type="NCBI Taxonomy" id="43677"/>
    <lineage>
        <taxon>Bacteria</taxon>
        <taxon>Bacillati</taxon>
        <taxon>Actinomycetota</taxon>
        <taxon>Actinomycetes</taxon>
        <taxon>Micrococcales</taxon>
        <taxon>Promicromonosporaceae</taxon>
        <taxon>Promicromonospora</taxon>
    </lineage>
</organism>
<dbReference type="InterPro" id="IPR018060">
    <property type="entry name" value="HTH_AraC"/>
</dbReference>
<protein>
    <submittedName>
        <fullName evidence="5">AraC family transcriptional regulator</fullName>
    </submittedName>
</protein>
<name>A0A8H9L5S6_9MICO</name>
<dbReference type="RefSeq" id="WP_171104805.1">
    <property type="nucleotide sequence ID" value="NZ_BMPT01000021.1"/>
</dbReference>
<dbReference type="Pfam" id="PF12833">
    <property type="entry name" value="HTH_18"/>
    <property type="match status" value="1"/>
</dbReference>
<dbReference type="SUPFAM" id="SSF46689">
    <property type="entry name" value="Homeodomain-like"/>
    <property type="match status" value="2"/>
</dbReference>
<gene>
    <name evidence="5" type="ORF">GCM10010102_39500</name>
</gene>
<dbReference type="Proteomes" id="UP000655589">
    <property type="component" value="Unassembled WGS sequence"/>
</dbReference>
<dbReference type="AlphaFoldDB" id="A0A8H9L5S6"/>
<dbReference type="PROSITE" id="PS01124">
    <property type="entry name" value="HTH_ARAC_FAMILY_2"/>
    <property type="match status" value="1"/>
</dbReference>
<dbReference type="PROSITE" id="PS00041">
    <property type="entry name" value="HTH_ARAC_FAMILY_1"/>
    <property type="match status" value="1"/>
</dbReference>
<keyword evidence="1" id="KW-0805">Transcription regulation</keyword>
<dbReference type="Gene3D" id="1.10.10.60">
    <property type="entry name" value="Homeodomain-like"/>
    <property type="match status" value="2"/>
</dbReference>
<evidence type="ECO:0000256" key="2">
    <source>
        <dbReference type="ARBA" id="ARBA00023125"/>
    </source>
</evidence>
<dbReference type="PANTHER" id="PTHR46796:SF7">
    <property type="entry name" value="ARAC FAMILY TRANSCRIPTIONAL REGULATOR"/>
    <property type="match status" value="1"/>
</dbReference>
<dbReference type="GO" id="GO:0043565">
    <property type="term" value="F:sequence-specific DNA binding"/>
    <property type="evidence" value="ECO:0007669"/>
    <property type="project" value="InterPro"/>
</dbReference>
<reference evidence="5" key="2">
    <citation type="submission" date="2020-09" db="EMBL/GenBank/DDBJ databases">
        <authorList>
            <person name="Sun Q."/>
            <person name="Ohkuma M."/>
        </authorList>
    </citation>
    <scope>NUCLEOTIDE SEQUENCE</scope>
    <source>
        <strain evidence="5">JCM 3051</strain>
    </source>
</reference>
<proteinExistence type="predicted"/>
<dbReference type="GO" id="GO:0003700">
    <property type="term" value="F:DNA-binding transcription factor activity"/>
    <property type="evidence" value="ECO:0007669"/>
    <property type="project" value="InterPro"/>
</dbReference>
<keyword evidence="2" id="KW-0238">DNA-binding</keyword>
<sequence>MAVDPLSEILALADARCVVTGELRAGGAWSVRFPTDAPVKLDAVVRGSCWLVADDEPPLHLTAGDAVVLNGVRTMVLTSDPALRPVEAPGAEPGADAVVRYGDGDDAAVLGGHVELDPASAGLFTAVLPRVLRTGADSTEAGEIRRLLERVSGELTDDRPGAAFAADQHAQLLLLHVLRAGLGSDALDRPGWLRLLADPVLRPAVVLMHAEPGRGWGLAELAAAVGMSRSHFAHRFRAVAGEPPLTYLARWRIRLARRALRDTTTTVAALATRLGYASESSFSHAFTRAVGVSPSRYRRTARPGEPARAR</sequence>
<evidence type="ECO:0000256" key="1">
    <source>
        <dbReference type="ARBA" id="ARBA00023015"/>
    </source>
</evidence>
<dbReference type="InterPro" id="IPR018062">
    <property type="entry name" value="HTH_AraC-typ_CS"/>
</dbReference>
<feature type="domain" description="HTH araC/xylS-type" evidence="4">
    <location>
        <begin position="202"/>
        <end position="300"/>
    </location>
</feature>